<dbReference type="RefSeq" id="WP_178352697.1">
    <property type="nucleotide sequence ID" value="NZ_FQUE01000001.1"/>
</dbReference>
<evidence type="ECO:0000256" key="1">
    <source>
        <dbReference type="SAM" id="SignalP"/>
    </source>
</evidence>
<evidence type="ECO:0000313" key="3">
    <source>
        <dbReference type="Proteomes" id="UP000183987"/>
    </source>
</evidence>
<accession>A0A1M4TWZ8</accession>
<keyword evidence="1" id="KW-0732">Signal</keyword>
<protein>
    <recommendedName>
        <fullName evidence="4">Chitin binding Peritrophin-A domain-containing protein</fullName>
    </recommendedName>
</protein>
<dbReference type="Proteomes" id="UP000183987">
    <property type="component" value="Unassembled WGS sequence"/>
</dbReference>
<name>A0A1M4TWZ8_LOKAT</name>
<evidence type="ECO:0000313" key="2">
    <source>
        <dbReference type="EMBL" id="SHE49005.1"/>
    </source>
</evidence>
<sequence length="52" mass="5150">MMKTSLAALALALLPGLALAQGCNHAKTTAMSCADGMIPDAETGTCVPVTTS</sequence>
<feature type="signal peptide" evidence="1">
    <location>
        <begin position="1"/>
        <end position="20"/>
    </location>
</feature>
<gene>
    <name evidence="2" type="ORF">SAMN05444339_101517</name>
</gene>
<dbReference type="PROSITE" id="PS51257">
    <property type="entry name" value="PROKAR_LIPOPROTEIN"/>
    <property type="match status" value="1"/>
</dbReference>
<feature type="chain" id="PRO_5012024913" description="Chitin binding Peritrophin-A domain-containing protein" evidence="1">
    <location>
        <begin position="21"/>
        <end position="52"/>
    </location>
</feature>
<evidence type="ECO:0008006" key="4">
    <source>
        <dbReference type="Google" id="ProtNLM"/>
    </source>
</evidence>
<dbReference type="AlphaFoldDB" id="A0A1M4TWZ8"/>
<reference evidence="3" key="1">
    <citation type="submission" date="2016-11" db="EMBL/GenBank/DDBJ databases">
        <authorList>
            <person name="Varghese N."/>
            <person name="Submissions S."/>
        </authorList>
    </citation>
    <scope>NUCLEOTIDE SEQUENCE [LARGE SCALE GENOMIC DNA]</scope>
    <source>
        <strain evidence="3">DSM 29326</strain>
    </source>
</reference>
<dbReference type="EMBL" id="FQUE01000001">
    <property type="protein sequence ID" value="SHE49005.1"/>
    <property type="molecule type" value="Genomic_DNA"/>
</dbReference>
<organism evidence="2 3">
    <name type="scientific">Loktanella atrilutea</name>
    <dbReference type="NCBI Taxonomy" id="366533"/>
    <lineage>
        <taxon>Bacteria</taxon>
        <taxon>Pseudomonadati</taxon>
        <taxon>Pseudomonadota</taxon>
        <taxon>Alphaproteobacteria</taxon>
        <taxon>Rhodobacterales</taxon>
        <taxon>Roseobacteraceae</taxon>
        <taxon>Loktanella</taxon>
    </lineage>
</organism>
<proteinExistence type="predicted"/>
<keyword evidence="3" id="KW-1185">Reference proteome</keyword>